<evidence type="ECO:0000313" key="1">
    <source>
        <dbReference type="EMBL" id="MDI1488171.1"/>
    </source>
</evidence>
<reference evidence="1" key="1">
    <citation type="journal article" date="2023" name="Genome Biol. Evol.">
        <title>First Whole Genome Sequence and Flow Cytometry Genome Size Data for the Lichen-Forming Fungus Ramalina farinacea (Ascomycota).</title>
        <authorList>
            <person name="Llewellyn T."/>
            <person name="Mian S."/>
            <person name="Hill R."/>
            <person name="Leitch I.J."/>
            <person name="Gaya E."/>
        </authorList>
    </citation>
    <scope>NUCLEOTIDE SEQUENCE</scope>
    <source>
        <strain evidence="1">LIQ254RAFAR</strain>
    </source>
</reference>
<sequence length="434" mass="49964">MHTTSQTLEKLSDCRSLLPAVLRSYEHTHGNGQRAPPTTLDTWKRVHEHCDFLCRRWEQALTGTIGNRFSSSESRTLVVNLGLAIERERKRVELTDDSMYKEDGQLSRWDRYKMTRDQQIMAETRRAEDVKADIYHRGNYFVAHGVEAYRAIRDLQKYAKGRGWSTDEDFGEILGDEELEYRKKISKAHLLAVRDGIRKECTSTSKHVWDEILGNDSHWAVHGAAGKPEAKIHDGYVEIDWVLGQMHTHGCGVKVPQELVDIWDKVEELCDFLCRHWDEALKQKEKSTKAFNLLASSKVKRSIETLHSAIAREGARQTATDDELHRLEWEAKSEDVRLRSERALWAYKDDYPSDCAVPSPGVEAYRALSNLLELTKEKGWVTDNEPGILMNESELAELDRIFRDHGLRVKTNTMGHLMFLGHKDKAEIDQSVNH</sequence>
<accession>A0AA43QND0</accession>
<keyword evidence="2" id="KW-1185">Reference proteome</keyword>
<name>A0AA43QND0_9LECA</name>
<protein>
    <submittedName>
        <fullName evidence="1">Uncharacterized protein</fullName>
    </submittedName>
</protein>
<organism evidence="1 2">
    <name type="scientific">Ramalina farinacea</name>
    <dbReference type="NCBI Taxonomy" id="258253"/>
    <lineage>
        <taxon>Eukaryota</taxon>
        <taxon>Fungi</taxon>
        <taxon>Dikarya</taxon>
        <taxon>Ascomycota</taxon>
        <taxon>Pezizomycotina</taxon>
        <taxon>Lecanoromycetes</taxon>
        <taxon>OSLEUM clade</taxon>
        <taxon>Lecanoromycetidae</taxon>
        <taxon>Lecanorales</taxon>
        <taxon>Lecanorineae</taxon>
        <taxon>Ramalinaceae</taxon>
        <taxon>Ramalina</taxon>
    </lineage>
</organism>
<proteinExistence type="predicted"/>
<dbReference type="EMBL" id="JAPUFD010000007">
    <property type="protein sequence ID" value="MDI1488171.1"/>
    <property type="molecule type" value="Genomic_DNA"/>
</dbReference>
<gene>
    <name evidence="1" type="ORF">OHK93_007445</name>
</gene>
<evidence type="ECO:0000313" key="2">
    <source>
        <dbReference type="Proteomes" id="UP001161017"/>
    </source>
</evidence>
<dbReference type="AlphaFoldDB" id="A0AA43QND0"/>
<comment type="caution">
    <text evidence="1">The sequence shown here is derived from an EMBL/GenBank/DDBJ whole genome shotgun (WGS) entry which is preliminary data.</text>
</comment>
<dbReference type="Proteomes" id="UP001161017">
    <property type="component" value="Unassembled WGS sequence"/>
</dbReference>